<keyword evidence="12" id="KW-0282">Flagellum</keyword>
<dbReference type="AlphaFoldDB" id="W0RBB6"/>
<evidence type="ECO:0000256" key="5">
    <source>
        <dbReference type="ARBA" id="ARBA00022500"/>
    </source>
</evidence>
<dbReference type="GO" id="GO:0006935">
    <property type="term" value="P:chemotaxis"/>
    <property type="evidence" value="ECO:0007669"/>
    <property type="project" value="UniProtKB-KW"/>
</dbReference>
<proteinExistence type="inferred from homology"/>
<organism evidence="12 13">
    <name type="scientific">Gemmatirosa kalamazoonensis</name>
    <dbReference type="NCBI Taxonomy" id="861299"/>
    <lineage>
        <taxon>Bacteria</taxon>
        <taxon>Pseudomonadati</taxon>
        <taxon>Gemmatimonadota</taxon>
        <taxon>Gemmatimonadia</taxon>
        <taxon>Gemmatimonadales</taxon>
        <taxon>Gemmatimonadaceae</taxon>
        <taxon>Gemmatirosa</taxon>
    </lineage>
</organism>
<evidence type="ECO:0000256" key="8">
    <source>
        <dbReference type="ARBA" id="ARBA00022989"/>
    </source>
</evidence>
<gene>
    <name evidence="12" type="ORF">J421_0195</name>
</gene>
<feature type="compositionally biased region" description="Low complexity" evidence="11">
    <location>
        <begin position="54"/>
        <end position="76"/>
    </location>
</feature>
<dbReference type="OrthoDB" id="9799777at2"/>
<dbReference type="STRING" id="861299.J421_0195"/>
<dbReference type="RefSeq" id="WP_025409288.1">
    <property type="nucleotide sequence ID" value="NZ_CP007128.1"/>
</dbReference>
<dbReference type="GO" id="GO:0071978">
    <property type="term" value="P:bacterial-type flagellum-dependent swarming motility"/>
    <property type="evidence" value="ECO:0007669"/>
    <property type="project" value="TreeGrafter"/>
</dbReference>
<reference evidence="12 13" key="1">
    <citation type="journal article" date="2014" name="Genome Announc.">
        <title>Genome Sequence and Methylome of Soil Bacterium Gemmatirosa kalamazoonensis KBS708T, a Member of the Rarely Cultivated Gemmatimonadetes Phylum.</title>
        <authorList>
            <person name="Debruyn J.M."/>
            <person name="Radosevich M."/>
            <person name="Wommack K.E."/>
            <person name="Polson S.W."/>
            <person name="Hauser L.J."/>
            <person name="Fawaz M.N."/>
            <person name="Korlach J."/>
            <person name="Tsai Y.C."/>
        </authorList>
    </citation>
    <scope>NUCLEOTIDE SEQUENCE [LARGE SCALE GENOMIC DNA]</scope>
    <source>
        <strain evidence="12 13">KBS708</strain>
    </source>
</reference>
<evidence type="ECO:0000256" key="3">
    <source>
        <dbReference type="ARBA" id="ARBA00008281"/>
    </source>
</evidence>
<protein>
    <recommendedName>
        <fullName evidence="10">Flagellar protein FliL</fullName>
    </recommendedName>
</protein>
<evidence type="ECO:0000256" key="9">
    <source>
        <dbReference type="ARBA" id="ARBA00023136"/>
    </source>
</evidence>
<evidence type="ECO:0000256" key="4">
    <source>
        <dbReference type="ARBA" id="ARBA00022475"/>
    </source>
</evidence>
<evidence type="ECO:0000256" key="2">
    <source>
        <dbReference type="ARBA" id="ARBA00004162"/>
    </source>
</evidence>
<dbReference type="Proteomes" id="UP000019151">
    <property type="component" value="Chromosome"/>
</dbReference>
<evidence type="ECO:0000256" key="6">
    <source>
        <dbReference type="ARBA" id="ARBA00022692"/>
    </source>
</evidence>
<sequence>MSADAQTPPAADSSPSKMKAMMPFALALVLGLAVGGASGVFVVGPAMAKGISPAASAARPARGTDATASAEDASAEGGDGEAKPGESTNQVYTLDNLVLNPAESGGTRFLLLSVAFETTSAALLEDMKTRDAELRDAVLVTLGAKTVEQLADMRLREQIKAELTVAARKLFKKKATLRIYFPQFVIQ</sequence>
<dbReference type="GO" id="GO:0005886">
    <property type="term" value="C:plasma membrane"/>
    <property type="evidence" value="ECO:0007669"/>
    <property type="project" value="UniProtKB-SubCell"/>
</dbReference>
<accession>W0RBB6</accession>
<comment type="similarity">
    <text evidence="3 10">Belongs to the FliL family.</text>
</comment>
<evidence type="ECO:0000256" key="7">
    <source>
        <dbReference type="ARBA" id="ARBA00022779"/>
    </source>
</evidence>
<evidence type="ECO:0000313" key="13">
    <source>
        <dbReference type="Proteomes" id="UP000019151"/>
    </source>
</evidence>
<keyword evidence="12" id="KW-0966">Cell projection</keyword>
<dbReference type="GO" id="GO:0009425">
    <property type="term" value="C:bacterial-type flagellum basal body"/>
    <property type="evidence" value="ECO:0007669"/>
    <property type="project" value="InterPro"/>
</dbReference>
<keyword evidence="7 10" id="KW-0283">Flagellar rotation</keyword>
<dbReference type="EMBL" id="CP007128">
    <property type="protein sequence ID" value="AHG87732.1"/>
    <property type="molecule type" value="Genomic_DNA"/>
</dbReference>
<comment type="subcellular location">
    <subcellularLocation>
        <location evidence="2">Cell membrane</location>
        <topology evidence="2">Single-pass membrane protein</topology>
    </subcellularLocation>
</comment>
<evidence type="ECO:0000256" key="10">
    <source>
        <dbReference type="RuleBase" id="RU364125"/>
    </source>
</evidence>
<keyword evidence="13" id="KW-1185">Reference proteome</keyword>
<feature type="region of interest" description="Disordered" evidence="11">
    <location>
        <begin position="54"/>
        <end position="87"/>
    </location>
</feature>
<dbReference type="eggNOG" id="COG1580">
    <property type="taxonomic scope" value="Bacteria"/>
</dbReference>
<dbReference type="PANTHER" id="PTHR35091">
    <property type="entry name" value="FLAGELLAR PROTEIN FLIL"/>
    <property type="match status" value="1"/>
</dbReference>
<dbReference type="KEGG" id="gba:J421_0195"/>
<dbReference type="Pfam" id="PF03748">
    <property type="entry name" value="FliL"/>
    <property type="match status" value="1"/>
</dbReference>
<keyword evidence="8" id="KW-1133">Transmembrane helix</keyword>
<keyword evidence="4 10" id="KW-1003">Cell membrane</keyword>
<keyword evidence="5 10" id="KW-0145">Chemotaxis</keyword>
<evidence type="ECO:0000313" key="12">
    <source>
        <dbReference type="EMBL" id="AHG87732.1"/>
    </source>
</evidence>
<evidence type="ECO:0000256" key="11">
    <source>
        <dbReference type="SAM" id="MobiDB-lite"/>
    </source>
</evidence>
<comment type="function">
    <text evidence="1 10">Controls the rotational direction of flagella during chemotaxis.</text>
</comment>
<dbReference type="InParanoid" id="W0RBB6"/>
<name>W0RBB6_9BACT</name>
<keyword evidence="9 10" id="KW-0472">Membrane</keyword>
<keyword evidence="6" id="KW-0812">Transmembrane</keyword>
<dbReference type="HOGENOM" id="CLU_1445738_0_0_0"/>
<dbReference type="PANTHER" id="PTHR35091:SF2">
    <property type="entry name" value="FLAGELLAR PROTEIN FLIL"/>
    <property type="match status" value="1"/>
</dbReference>
<dbReference type="InterPro" id="IPR005503">
    <property type="entry name" value="FliL"/>
</dbReference>
<evidence type="ECO:0000256" key="1">
    <source>
        <dbReference type="ARBA" id="ARBA00002254"/>
    </source>
</evidence>
<keyword evidence="12" id="KW-0969">Cilium</keyword>